<organism evidence="1 2">
    <name type="scientific">Allorhodopirellula solitaria</name>
    <dbReference type="NCBI Taxonomy" id="2527987"/>
    <lineage>
        <taxon>Bacteria</taxon>
        <taxon>Pseudomonadati</taxon>
        <taxon>Planctomycetota</taxon>
        <taxon>Planctomycetia</taxon>
        <taxon>Pirellulales</taxon>
        <taxon>Pirellulaceae</taxon>
        <taxon>Allorhodopirellula</taxon>
    </lineage>
</organism>
<dbReference type="AlphaFoldDB" id="A0A5C5YJW2"/>
<protein>
    <submittedName>
        <fullName evidence="1">Uncharacterized protein</fullName>
    </submittedName>
</protein>
<proteinExistence type="predicted"/>
<gene>
    <name evidence="1" type="ORF">CA85_04210</name>
</gene>
<sequence length="124" mass="13552">MESMLASPCRTECRAAPGSAAYPVRCEALFCDSQNNRRWRCGYSLERLWRRETCGAQPFVASSTTEKLSLNSPGIDHAMLSGRVGGATRGLTANAIYFAPVRGIITMVTRCVSEEIPVFCVANK</sequence>
<accession>A0A5C5YJW2</accession>
<reference evidence="1 2" key="1">
    <citation type="submission" date="2019-02" db="EMBL/GenBank/DDBJ databases">
        <title>Deep-cultivation of Planctomycetes and their phenomic and genomic characterization uncovers novel biology.</title>
        <authorList>
            <person name="Wiegand S."/>
            <person name="Jogler M."/>
            <person name="Boedeker C."/>
            <person name="Pinto D."/>
            <person name="Vollmers J."/>
            <person name="Rivas-Marin E."/>
            <person name="Kohn T."/>
            <person name="Peeters S.H."/>
            <person name="Heuer A."/>
            <person name="Rast P."/>
            <person name="Oberbeckmann S."/>
            <person name="Bunk B."/>
            <person name="Jeske O."/>
            <person name="Meyerdierks A."/>
            <person name="Storesund J.E."/>
            <person name="Kallscheuer N."/>
            <person name="Luecker S."/>
            <person name="Lage O.M."/>
            <person name="Pohl T."/>
            <person name="Merkel B.J."/>
            <person name="Hornburger P."/>
            <person name="Mueller R.-W."/>
            <person name="Bruemmer F."/>
            <person name="Labrenz M."/>
            <person name="Spormann A.M."/>
            <person name="Op Den Camp H."/>
            <person name="Overmann J."/>
            <person name="Amann R."/>
            <person name="Jetten M.S.M."/>
            <person name="Mascher T."/>
            <person name="Medema M.H."/>
            <person name="Devos D.P."/>
            <person name="Kaster A.-K."/>
            <person name="Ovreas L."/>
            <person name="Rohde M."/>
            <person name="Galperin M.Y."/>
            <person name="Jogler C."/>
        </authorList>
    </citation>
    <scope>NUCLEOTIDE SEQUENCE [LARGE SCALE GENOMIC DNA]</scope>
    <source>
        <strain evidence="1 2">CA85</strain>
    </source>
</reference>
<dbReference type="Proteomes" id="UP000318053">
    <property type="component" value="Unassembled WGS sequence"/>
</dbReference>
<evidence type="ECO:0000313" key="1">
    <source>
        <dbReference type="EMBL" id="TWT75132.1"/>
    </source>
</evidence>
<comment type="caution">
    <text evidence="1">The sequence shown here is derived from an EMBL/GenBank/DDBJ whole genome shotgun (WGS) entry which is preliminary data.</text>
</comment>
<keyword evidence="2" id="KW-1185">Reference proteome</keyword>
<evidence type="ECO:0000313" key="2">
    <source>
        <dbReference type="Proteomes" id="UP000318053"/>
    </source>
</evidence>
<name>A0A5C5YJW2_9BACT</name>
<dbReference type="EMBL" id="SJPK01000001">
    <property type="protein sequence ID" value="TWT75132.1"/>
    <property type="molecule type" value="Genomic_DNA"/>
</dbReference>